<feature type="compositionally biased region" description="Basic and acidic residues" evidence="1">
    <location>
        <begin position="57"/>
        <end position="66"/>
    </location>
</feature>
<reference evidence="4" key="4">
    <citation type="journal article" date="2008" name="Nucleic Acids Res.">
        <title>The rice annotation project database (RAP-DB): 2008 update.</title>
        <authorList>
            <consortium name="The rice annotation project (RAP)"/>
        </authorList>
    </citation>
    <scope>GENOME REANNOTATION</scope>
    <source>
        <strain evidence="4">cv. Nipponbare</strain>
    </source>
</reference>
<reference evidence="3" key="1">
    <citation type="submission" date="2001-07" db="EMBL/GenBank/DDBJ databases">
        <title>Oryza sativa nipponbare(GA3) genomic DNA, chromosome 8, BAC clone:OJ1119_C05.</title>
        <authorList>
            <person name="Sasaki T."/>
            <person name="Matsumoto T."/>
            <person name="Yamamoto K."/>
        </authorList>
    </citation>
    <scope>NUCLEOTIDE SEQUENCE</scope>
</reference>
<dbReference type="EMBL" id="AP003875">
    <property type="protein sequence ID" value="BAD11552.1"/>
    <property type="molecule type" value="Genomic_DNA"/>
</dbReference>
<dbReference type="Proteomes" id="UP000000763">
    <property type="component" value="Chromosome 8"/>
</dbReference>
<evidence type="ECO:0000313" key="3">
    <source>
        <dbReference type="EMBL" id="BAD11552.1"/>
    </source>
</evidence>
<evidence type="ECO:0000313" key="2">
    <source>
        <dbReference type="EMBL" id="BAD05340.1"/>
    </source>
</evidence>
<evidence type="ECO:0000256" key="1">
    <source>
        <dbReference type="SAM" id="MobiDB-lite"/>
    </source>
</evidence>
<dbReference type="AlphaFoldDB" id="Q6ZCE7"/>
<protein>
    <submittedName>
        <fullName evidence="2">Uncharacterized protein</fullName>
    </submittedName>
</protein>
<dbReference type="EMBL" id="AP004565">
    <property type="protein sequence ID" value="BAD05340.1"/>
    <property type="molecule type" value="Genomic_DNA"/>
</dbReference>
<feature type="region of interest" description="Disordered" evidence="1">
    <location>
        <begin position="1"/>
        <end position="78"/>
    </location>
</feature>
<proteinExistence type="predicted"/>
<reference evidence="4" key="3">
    <citation type="journal article" date="2005" name="Nature">
        <title>The map-based sequence of the rice genome.</title>
        <authorList>
            <consortium name="International rice genome sequencing project (IRGSP)"/>
            <person name="Matsumoto T."/>
            <person name="Wu J."/>
            <person name="Kanamori H."/>
            <person name="Katayose Y."/>
            <person name="Fujisawa M."/>
            <person name="Namiki N."/>
            <person name="Mizuno H."/>
            <person name="Yamamoto K."/>
            <person name="Antonio B.A."/>
            <person name="Baba T."/>
            <person name="Sakata K."/>
            <person name="Nagamura Y."/>
            <person name="Aoki H."/>
            <person name="Arikawa K."/>
            <person name="Arita K."/>
            <person name="Bito T."/>
            <person name="Chiden Y."/>
            <person name="Fujitsuka N."/>
            <person name="Fukunaka R."/>
            <person name="Hamada M."/>
            <person name="Harada C."/>
            <person name="Hayashi A."/>
            <person name="Hijishita S."/>
            <person name="Honda M."/>
            <person name="Hosokawa S."/>
            <person name="Ichikawa Y."/>
            <person name="Idonuma A."/>
            <person name="Iijima M."/>
            <person name="Ikeda M."/>
            <person name="Ikeno M."/>
            <person name="Ito K."/>
            <person name="Ito S."/>
            <person name="Ito T."/>
            <person name="Ito Y."/>
            <person name="Ito Y."/>
            <person name="Iwabuchi A."/>
            <person name="Kamiya K."/>
            <person name="Karasawa W."/>
            <person name="Kurita K."/>
            <person name="Katagiri S."/>
            <person name="Kikuta A."/>
            <person name="Kobayashi H."/>
            <person name="Kobayashi N."/>
            <person name="Machita K."/>
            <person name="Maehara T."/>
            <person name="Masukawa M."/>
            <person name="Mizubayashi T."/>
            <person name="Mukai Y."/>
            <person name="Nagasaki H."/>
            <person name="Nagata Y."/>
            <person name="Naito S."/>
            <person name="Nakashima M."/>
            <person name="Nakama Y."/>
            <person name="Nakamichi Y."/>
            <person name="Nakamura M."/>
            <person name="Meguro A."/>
            <person name="Negishi M."/>
            <person name="Ohta I."/>
            <person name="Ohta T."/>
            <person name="Okamoto M."/>
            <person name="Ono N."/>
            <person name="Saji S."/>
            <person name="Sakaguchi M."/>
            <person name="Sakai K."/>
            <person name="Shibata M."/>
            <person name="Shimokawa T."/>
            <person name="Song J."/>
            <person name="Takazaki Y."/>
            <person name="Terasawa K."/>
            <person name="Tsugane M."/>
            <person name="Tsuji K."/>
            <person name="Ueda S."/>
            <person name="Waki K."/>
            <person name="Yamagata H."/>
            <person name="Yamamoto M."/>
            <person name="Yamamoto S."/>
            <person name="Yamane H."/>
            <person name="Yoshiki S."/>
            <person name="Yoshihara R."/>
            <person name="Yukawa K."/>
            <person name="Zhong H."/>
            <person name="Yano M."/>
            <person name="Yuan Q."/>
            <person name="Ouyang S."/>
            <person name="Liu J."/>
            <person name="Jones K.M."/>
            <person name="Gansberger K."/>
            <person name="Moffat K."/>
            <person name="Hill J."/>
            <person name="Bera J."/>
            <person name="Fadrosh D."/>
            <person name="Jin S."/>
            <person name="Johri S."/>
            <person name="Kim M."/>
            <person name="Overton L."/>
            <person name="Reardon M."/>
            <person name="Tsitrin T."/>
            <person name="Vuong H."/>
            <person name="Weaver B."/>
            <person name="Ciecko A."/>
            <person name="Tallon L."/>
            <person name="Jackson J."/>
            <person name="Pai G."/>
            <person name="Aken S.V."/>
            <person name="Utterback T."/>
            <person name="Reidmuller S."/>
            <person name="Feldblyum T."/>
            <person name="Hsiao J."/>
            <person name="Zismann V."/>
            <person name="Iobst S."/>
            <person name="de Vazeille A.R."/>
            <person name="Buell C.R."/>
            <person name="Ying K."/>
            <person name="Li Y."/>
            <person name="Lu T."/>
            <person name="Huang Y."/>
            <person name="Zhao Q."/>
            <person name="Feng Q."/>
            <person name="Zhang L."/>
            <person name="Zhu J."/>
            <person name="Weng Q."/>
            <person name="Mu J."/>
            <person name="Lu Y."/>
            <person name="Fan D."/>
            <person name="Liu Y."/>
            <person name="Guan J."/>
            <person name="Zhang Y."/>
            <person name="Yu S."/>
            <person name="Liu X."/>
            <person name="Zhang Y."/>
            <person name="Hong G."/>
            <person name="Han B."/>
            <person name="Choisne N."/>
            <person name="Demange N."/>
            <person name="Orjeda G."/>
            <person name="Samain S."/>
            <person name="Cattolico L."/>
            <person name="Pelletier E."/>
            <person name="Couloux A."/>
            <person name="Segurens B."/>
            <person name="Wincker P."/>
            <person name="D'Hont A."/>
            <person name="Scarpelli C."/>
            <person name="Weissenbach J."/>
            <person name="Salanoubat M."/>
            <person name="Quetier F."/>
            <person name="Yu Y."/>
            <person name="Kim H.R."/>
            <person name="Rambo T."/>
            <person name="Currie J."/>
            <person name="Collura K."/>
            <person name="Luo M."/>
            <person name="Yang T."/>
            <person name="Ammiraju J.S.S."/>
            <person name="Engler F."/>
            <person name="Soderlund C."/>
            <person name="Wing R.A."/>
            <person name="Palmer L.E."/>
            <person name="de la Bastide M."/>
            <person name="Spiegel L."/>
            <person name="Nascimento L."/>
            <person name="Zutavern T."/>
            <person name="O'Shaughnessy A."/>
            <person name="Dike S."/>
            <person name="Dedhia N."/>
            <person name="Preston R."/>
            <person name="Balija V."/>
            <person name="McCombie W.R."/>
            <person name="Chow T."/>
            <person name="Chen H."/>
            <person name="Chung M."/>
            <person name="Chen C."/>
            <person name="Shaw J."/>
            <person name="Wu H."/>
            <person name="Hsiao K."/>
            <person name="Chao Y."/>
            <person name="Chu M."/>
            <person name="Cheng C."/>
            <person name="Hour A."/>
            <person name="Lee P."/>
            <person name="Lin S."/>
            <person name="Lin Y."/>
            <person name="Liou J."/>
            <person name="Liu S."/>
            <person name="Hsing Y."/>
            <person name="Raghuvanshi S."/>
            <person name="Mohanty A."/>
            <person name="Bharti A.K."/>
            <person name="Gaur A."/>
            <person name="Gupta V."/>
            <person name="Kumar D."/>
            <person name="Ravi V."/>
            <person name="Vij S."/>
            <person name="Kapur A."/>
            <person name="Khurana P."/>
            <person name="Khurana P."/>
            <person name="Khurana J.P."/>
            <person name="Tyagi A.K."/>
            <person name="Gaikwad K."/>
            <person name="Singh A."/>
            <person name="Dalal V."/>
            <person name="Srivastava S."/>
            <person name="Dixit A."/>
            <person name="Pal A.K."/>
            <person name="Ghazi I.A."/>
            <person name="Yadav M."/>
            <person name="Pandit A."/>
            <person name="Bhargava A."/>
            <person name="Sureshbabu K."/>
            <person name="Batra K."/>
            <person name="Sharma T.R."/>
            <person name="Mohapatra T."/>
            <person name="Singh N.K."/>
            <person name="Messing J."/>
            <person name="Nelson A.B."/>
            <person name="Fuks G."/>
            <person name="Kavchok S."/>
            <person name="Keizer G."/>
            <person name="Linton E."/>
            <person name="Llaca V."/>
            <person name="Song R."/>
            <person name="Tanyolac B."/>
            <person name="Young S."/>
            <person name="Ho-Il K."/>
            <person name="Hahn J.H."/>
            <person name="Sangsakoo G."/>
            <person name="Vanavichit A."/>
            <person name="de Mattos Luiz.A.T."/>
            <person name="Zimmer P.D."/>
            <person name="Malone G."/>
            <person name="Dellagostin O."/>
            <person name="de Oliveira A.C."/>
            <person name="Bevan M."/>
            <person name="Bancroft I."/>
            <person name="Minx P."/>
            <person name="Cordum H."/>
            <person name="Wilson R."/>
            <person name="Cheng Z."/>
            <person name="Jin W."/>
            <person name="Jiang J."/>
            <person name="Leong S.A."/>
            <person name="Iwama H."/>
            <person name="Gojobori T."/>
            <person name="Itoh T."/>
            <person name="Niimura Y."/>
            <person name="Fujii Y."/>
            <person name="Habara T."/>
            <person name="Sakai H."/>
            <person name="Sato Y."/>
            <person name="Wilson G."/>
            <person name="Kumar K."/>
            <person name="McCouch S."/>
            <person name="Juretic N."/>
            <person name="Hoen D."/>
            <person name="Wright S."/>
            <person name="Bruskiewich R."/>
            <person name="Bureau T."/>
            <person name="Miyao A."/>
            <person name="Hirochika H."/>
            <person name="Nishikawa T."/>
            <person name="Kadowaki K."/>
            <person name="Sugiura M."/>
            <person name="Burr B."/>
            <person name="Sasaki T."/>
        </authorList>
    </citation>
    <scope>NUCLEOTIDE SEQUENCE [LARGE SCALE GENOMIC DNA]</scope>
    <source>
        <strain evidence="4">cv. Nipponbare</strain>
    </source>
</reference>
<reference evidence="2" key="2">
    <citation type="submission" date="2001-12" db="EMBL/GenBank/DDBJ databases">
        <title>Oryza sativa nipponbare(GA3) genomic DNA, chromosome 8, PAC clone:P0486F07.</title>
        <authorList>
            <person name="Sasaki T."/>
            <person name="Matsumoto T."/>
            <person name="Yamamoto K."/>
        </authorList>
    </citation>
    <scope>NUCLEOTIDE SEQUENCE</scope>
</reference>
<evidence type="ECO:0000313" key="4">
    <source>
        <dbReference type="Proteomes" id="UP000000763"/>
    </source>
</evidence>
<name>Q6ZCE7_ORYSJ</name>
<organism evidence="2 4">
    <name type="scientific">Oryza sativa subsp. japonica</name>
    <name type="common">Rice</name>
    <dbReference type="NCBI Taxonomy" id="39947"/>
    <lineage>
        <taxon>Eukaryota</taxon>
        <taxon>Viridiplantae</taxon>
        <taxon>Streptophyta</taxon>
        <taxon>Embryophyta</taxon>
        <taxon>Tracheophyta</taxon>
        <taxon>Spermatophyta</taxon>
        <taxon>Magnoliopsida</taxon>
        <taxon>Liliopsida</taxon>
        <taxon>Poales</taxon>
        <taxon>Poaceae</taxon>
        <taxon>BOP clade</taxon>
        <taxon>Oryzoideae</taxon>
        <taxon>Oryzeae</taxon>
        <taxon>Oryzinae</taxon>
        <taxon>Oryza</taxon>
        <taxon>Oryza sativa</taxon>
    </lineage>
</organism>
<feature type="compositionally biased region" description="Gly residues" evidence="1">
    <location>
        <begin position="67"/>
        <end position="78"/>
    </location>
</feature>
<sequence length="78" mass="8471">MSHNQRSQALPPKVLALPSTTAALPPSARSRRERVGGRRGPPIFRRRHILPPPVGSGRERDRRGEASGRGGEVQSGRS</sequence>
<accession>Q6ZCE7</accession>
<gene>
    <name evidence="3" type="ORF">OJ1119_C05.14</name>
    <name evidence="2" type="ORF">P0486F07.43</name>
</gene>